<dbReference type="Proteomes" id="UP000276133">
    <property type="component" value="Unassembled WGS sequence"/>
</dbReference>
<protein>
    <submittedName>
        <fullName evidence="1">Uncharacterized protein</fullName>
    </submittedName>
</protein>
<comment type="caution">
    <text evidence="1">The sequence shown here is derived from an EMBL/GenBank/DDBJ whole genome shotgun (WGS) entry which is preliminary data.</text>
</comment>
<gene>
    <name evidence="1" type="ORF">BpHYR1_017736</name>
</gene>
<evidence type="ECO:0000313" key="1">
    <source>
        <dbReference type="EMBL" id="RNA31365.1"/>
    </source>
</evidence>
<accession>A0A3M7S6V5</accession>
<sequence length="90" mass="10744">MPIKFIKNPVVPKAKVGRKAKAKKLFLYKVIISEIQDEILNSNTVEIRLYTCRHKFCLMKKFWTIKKEGYVLQWKLKKYFEDKKSVSGDF</sequence>
<name>A0A3M7S6V5_BRAPC</name>
<proteinExistence type="predicted"/>
<evidence type="ECO:0000313" key="2">
    <source>
        <dbReference type="Proteomes" id="UP000276133"/>
    </source>
</evidence>
<keyword evidence="2" id="KW-1185">Reference proteome</keyword>
<dbReference type="EMBL" id="REGN01001950">
    <property type="protein sequence ID" value="RNA31365.1"/>
    <property type="molecule type" value="Genomic_DNA"/>
</dbReference>
<dbReference type="AlphaFoldDB" id="A0A3M7S6V5"/>
<organism evidence="1 2">
    <name type="scientific">Brachionus plicatilis</name>
    <name type="common">Marine rotifer</name>
    <name type="synonym">Brachionus muelleri</name>
    <dbReference type="NCBI Taxonomy" id="10195"/>
    <lineage>
        <taxon>Eukaryota</taxon>
        <taxon>Metazoa</taxon>
        <taxon>Spiralia</taxon>
        <taxon>Gnathifera</taxon>
        <taxon>Rotifera</taxon>
        <taxon>Eurotatoria</taxon>
        <taxon>Monogononta</taxon>
        <taxon>Pseudotrocha</taxon>
        <taxon>Ploima</taxon>
        <taxon>Brachionidae</taxon>
        <taxon>Brachionus</taxon>
    </lineage>
</organism>
<reference evidence="1 2" key="1">
    <citation type="journal article" date="2018" name="Sci. Rep.">
        <title>Genomic signatures of local adaptation to the degree of environmental predictability in rotifers.</title>
        <authorList>
            <person name="Franch-Gras L."/>
            <person name="Hahn C."/>
            <person name="Garcia-Roger E.M."/>
            <person name="Carmona M.J."/>
            <person name="Serra M."/>
            <person name="Gomez A."/>
        </authorList>
    </citation>
    <scope>NUCLEOTIDE SEQUENCE [LARGE SCALE GENOMIC DNA]</scope>
    <source>
        <strain evidence="1">HYR1</strain>
    </source>
</reference>